<reference evidence="2" key="2">
    <citation type="submission" date="2019-07" db="EMBL/GenBank/DDBJ databases">
        <authorList>
            <person name="Seetharam A."/>
            <person name="Woodhouse M."/>
            <person name="Cannon E."/>
        </authorList>
    </citation>
    <scope>NUCLEOTIDE SEQUENCE [LARGE SCALE GENOMIC DNA]</scope>
    <source>
        <strain evidence="2">cv. B73</strain>
    </source>
</reference>
<protein>
    <submittedName>
        <fullName evidence="2">Uncharacterized protein</fullName>
    </submittedName>
</protein>
<dbReference type="PANTHER" id="PTHR38377:SF1">
    <property type="entry name" value="THREONINE-TRNA LIGASE 2"/>
    <property type="match status" value="1"/>
</dbReference>
<sequence>MVEDPPHPPPHAVVDGRCDLLPLCSTINALLHPLPLLPLRHHTTFPKRADSRIRHQRRAHPPPPLLHDDRDMRPPSTPSSPRQGAEDLGQAGEGERRPRTQSGPFCRPHLDGFTVPPPNRDHGKGAGWLALGPPQPTARRDKIRIAKLEALLYNKDGPSSGSEATSSAVKDLQSKLDVVTAECLTEKEKNKKLTMENEKLQYRMTHLIRAIKEA</sequence>
<dbReference type="InParanoid" id="A0A804R1V8"/>
<dbReference type="AlphaFoldDB" id="A0A804R1V8"/>
<reference evidence="2" key="3">
    <citation type="submission" date="2021-05" db="UniProtKB">
        <authorList>
            <consortium name="EnsemblPlants"/>
        </authorList>
    </citation>
    <scope>IDENTIFICATION</scope>
    <source>
        <strain evidence="2">cv. B73</strain>
    </source>
</reference>
<evidence type="ECO:0000256" key="1">
    <source>
        <dbReference type="SAM" id="MobiDB-lite"/>
    </source>
</evidence>
<evidence type="ECO:0000313" key="2">
    <source>
        <dbReference type="EnsemblPlants" id="Zm00001eb380160_P001"/>
    </source>
</evidence>
<feature type="region of interest" description="Disordered" evidence="1">
    <location>
        <begin position="48"/>
        <end position="135"/>
    </location>
</feature>
<dbReference type="Proteomes" id="UP000007305">
    <property type="component" value="Chromosome 9"/>
</dbReference>
<evidence type="ECO:0000313" key="3">
    <source>
        <dbReference type="Proteomes" id="UP000007305"/>
    </source>
</evidence>
<dbReference type="PANTHER" id="PTHR38377">
    <property type="entry name" value="THREONINE-TRNA LIGASE 2"/>
    <property type="match status" value="1"/>
</dbReference>
<name>A0A804R1V8_MAIZE</name>
<reference evidence="3" key="1">
    <citation type="journal article" date="2009" name="Science">
        <title>The B73 maize genome: complexity, diversity, and dynamics.</title>
        <authorList>
            <person name="Schnable P.S."/>
            <person name="Ware D."/>
            <person name="Fulton R.S."/>
            <person name="Stein J.C."/>
            <person name="Wei F."/>
            <person name="Pasternak S."/>
            <person name="Liang C."/>
            <person name="Zhang J."/>
            <person name="Fulton L."/>
            <person name="Graves T.A."/>
            <person name="Minx P."/>
            <person name="Reily A.D."/>
            <person name="Courtney L."/>
            <person name="Kruchowski S.S."/>
            <person name="Tomlinson C."/>
            <person name="Strong C."/>
            <person name="Delehaunty K."/>
            <person name="Fronick C."/>
            <person name="Courtney B."/>
            <person name="Rock S.M."/>
            <person name="Belter E."/>
            <person name="Du F."/>
            <person name="Kim K."/>
            <person name="Abbott R.M."/>
            <person name="Cotton M."/>
            <person name="Levy A."/>
            <person name="Marchetto P."/>
            <person name="Ochoa K."/>
            <person name="Jackson S.M."/>
            <person name="Gillam B."/>
            <person name="Chen W."/>
            <person name="Yan L."/>
            <person name="Higginbotham J."/>
            <person name="Cardenas M."/>
            <person name="Waligorski J."/>
            <person name="Applebaum E."/>
            <person name="Phelps L."/>
            <person name="Falcone J."/>
            <person name="Kanchi K."/>
            <person name="Thane T."/>
            <person name="Scimone A."/>
            <person name="Thane N."/>
            <person name="Henke J."/>
            <person name="Wang T."/>
            <person name="Ruppert J."/>
            <person name="Shah N."/>
            <person name="Rotter K."/>
            <person name="Hodges J."/>
            <person name="Ingenthron E."/>
            <person name="Cordes M."/>
            <person name="Kohlberg S."/>
            <person name="Sgro J."/>
            <person name="Delgado B."/>
            <person name="Mead K."/>
            <person name="Chinwalla A."/>
            <person name="Leonard S."/>
            <person name="Crouse K."/>
            <person name="Collura K."/>
            <person name="Kudrna D."/>
            <person name="Currie J."/>
            <person name="He R."/>
            <person name="Angelova A."/>
            <person name="Rajasekar S."/>
            <person name="Mueller T."/>
            <person name="Lomeli R."/>
            <person name="Scara G."/>
            <person name="Ko A."/>
            <person name="Delaney K."/>
            <person name="Wissotski M."/>
            <person name="Lopez G."/>
            <person name="Campos D."/>
            <person name="Braidotti M."/>
            <person name="Ashley E."/>
            <person name="Golser W."/>
            <person name="Kim H."/>
            <person name="Lee S."/>
            <person name="Lin J."/>
            <person name="Dujmic Z."/>
            <person name="Kim W."/>
            <person name="Talag J."/>
            <person name="Zuccolo A."/>
            <person name="Fan C."/>
            <person name="Sebastian A."/>
            <person name="Kramer M."/>
            <person name="Spiegel L."/>
            <person name="Nascimento L."/>
            <person name="Zutavern T."/>
            <person name="Miller B."/>
            <person name="Ambroise C."/>
            <person name="Muller S."/>
            <person name="Spooner W."/>
            <person name="Narechania A."/>
            <person name="Ren L."/>
            <person name="Wei S."/>
            <person name="Kumari S."/>
            <person name="Faga B."/>
            <person name="Levy M.J."/>
            <person name="McMahan L."/>
            <person name="Van Buren P."/>
            <person name="Vaughn M.W."/>
            <person name="Ying K."/>
            <person name="Yeh C.-T."/>
            <person name="Emrich S.J."/>
            <person name="Jia Y."/>
            <person name="Kalyanaraman A."/>
            <person name="Hsia A.-P."/>
            <person name="Barbazuk W.B."/>
            <person name="Baucom R.S."/>
            <person name="Brutnell T.P."/>
            <person name="Carpita N.C."/>
            <person name="Chaparro C."/>
            <person name="Chia J.-M."/>
            <person name="Deragon J.-M."/>
            <person name="Estill J.C."/>
            <person name="Fu Y."/>
            <person name="Jeddeloh J.A."/>
            <person name="Han Y."/>
            <person name="Lee H."/>
            <person name="Li P."/>
            <person name="Lisch D.R."/>
            <person name="Liu S."/>
            <person name="Liu Z."/>
            <person name="Nagel D.H."/>
            <person name="McCann M.C."/>
            <person name="SanMiguel P."/>
            <person name="Myers A.M."/>
            <person name="Nettleton D."/>
            <person name="Nguyen J."/>
            <person name="Penning B.W."/>
            <person name="Ponnala L."/>
            <person name="Schneider K.L."/>
            <person name="Schwartz D.C."/>
            <person name="Sharma A."/>
            <person name="Soderlund C."/>
            <person name="Springer N.M."/>
            <person name="Sun Q."/>
            <person name="Wang H."/>
            <person name="Waterman M."/>
            <person name="Westerman R."/>
            <person name="Wolfgruber T.K."/>
            <person name="Yang L."/>
            <person name="Yu Y."/>
            <person name="Zhang L."/>
            <person name="Zhou S."/>
            <person name="Zhu Q."/>
            <person name="Bennetzen J.L."/>
            <person name="Dawe R.K."/>
            <person name="Jiang J."/>
            <person name="Jiang N."/>
            <person name="Presting G.G."/>
            <person name="Wessler S.R."/>
            <person name="Aluru S."/>
            <person name="Martienssen R.A."/>
            <person name="Clifton S.W."/>
            <person name="McCombie W.R."/>
            <person name="Wing R.A."/>
            <person name="Wilson R.K."/>
        </authorList>
    </citation>
    <scope>NUCLEOTIDE SEQUENCE [LARGE SCALE GENOMIC DNA]</scope>
    <source>
        <strain evidence="3">cv. B73</strain>
    </source>
</reference>
<dbReference type="EnsemblPlants" id="Zm00001eb380160_T001">
    <property type="protein sequence ID" value="Zm00001eb380160_P001"/>
    <property type="gene ID" value="Zm00001eb380160"/>
</dbReference>
<proteinExistence type="predicted"/>
<dbReference type="FunCoup" id="A0A804R1V8">
    <property type="interactions" value="1854"/>
</dbReference>
<dbReference type="Gramene" id="Zm00001eb380160_T001">
    <property type="protein sequence ID" value="Zm00001eb380160_P001"/>
    <property type="gene ID" value="Zm00001eb380160"/>
</dbReference>
<organism evidence="2 3">
    <name type="scientific">Zea mays</name>
    <name type="common">Maize</name>
    <dbReference type="NCBI Taxonomy" id="4577"/>
    <lineage>
        <taxon>Eukaryota</taxon>
        <taxon>Viridiplantae</taxon>
        <taxon>Streptophyta</taxon>
        <taxon>Embryophyta</taxon>
        <taxon>Tracheophyta</taxon>
        <taxon>Spermatophyta</taxon>
        <taxon>Magnoliopsida</taxon>
        <taxon>Liliopsida</taxon>
        <taxon>Poales</taxon>
        <taxon>Poaceae</taxon>
        <taxon>PACMAD clade</taxon>
        <taxon>Panicoideae</taxon>
        <taxon>Andropogonodae</taxon>
        <taxon>Andropogoneae</taxon>
        <taxon>Tripsacinae</taxon>
        <taxon>Zea</taxon>
    </lineage>
</organism>
<accession>A0A804R1V8</accession>
<keyword evidence="3" id="KW-1185">Reference proteome</keyword>